<evidence type="ECO:0000313" key="1">
    <source>
        <dbReference type="EMBL" id="KAL3579854.1"/>
    </source>
</evidence>
<sequence length="705" mass="77283">MAKCLMLLYKVGKGDDHELPTNYKSSSPSGAGRLFTCKTCNRSFSSFQALGGHRASHKKPKLAGSTGNLLMKLPSSPPKPKNHRCSICGLEFPIGQALGGHMRRHRADNIDATSNSGDNELALTYPPFLPAVPVLKKSNSSKRVLSLDLSLALPMDQNESELHYLHEFVLPVVDIVSSGLANVAAAAGFVLRSKLSVFVSTGSQHSDQFPNHLKDFEVGNDLLKKEGRDFGEAKQNGMYGICEGGYPIISHATLVVVLGKNKGFWMSKGTDGDPAFENPSRLESKRSHQWFIDDAEPELFPSKKQEVQTPNSTVTSGISSANAASWDNTPGFQSVPNQFIHRLFGAETARSVNFAESNLYPAGTGDSNASVSLSISHAMGDPEACVNYGGFRKVKVNQVKDSDSGMHVPKGHGFTIQSDSNNSTGQVFNRESESSFISMGQAFDEDNNVTVMGHTYNKEDAHVGSMSSTYIKVDDSAIPISDTYRKEGTNLLSFGGFDEVHDIIPVCRPINNYDYSYNQSSVKTQEAVDQKELGAKAVASTTRATKSKSEPVSKNRQELKTTRKEAPNSFPSNVRSLISTGMLDGVPVKYISLSRKELRGIIKGSGYLCGCQSCNYSKVLNAYEFERHAGCKTKHPNNHICFENGKTIYQIVQELRNTPESMLFDAIQTVFGAPINQKSFRIWKESFKAATRELQRIYGKEELML</sequence>
<protein>
    <submittedName>
        <fullName evidence="1">Uncharacterized protein</fullName>
    </submittedName>
</protein>
<dbReference type="EMBL" id="RCHU02000009">
    <property type="protein sequence ID" value="KAL3579854.1"/>
    <property type="molecule type" value="Genomic_DNA"/>
</dbReference>
<reference evidence="1 2" key="1">
    <citation type="journal article" date="2024" name="Plant Biotechnol. J.">
        <title>Genome and CRISPR/Cas9 system of a widespread forest tree (Populus alba) in the world.</title>
        <authorList>
            <person name="Liu Y.J."/>
            <person name="Jiang P.F."/>
            <person name="Han X.M."/>
            <person name="Li X.Y."/>
            <person name="Wang H.M."/>
            <person name="Wang Y.J."/>
            <person name="Wang X.X."/>
            <person name="Zeng Q.Y."/>
        </authorList>
    </citation>
    <scope>NUCLEOTIDE SEQUENCE [LARGE SCALE GENOMIC DNA]</scope>
    <source>
        <strain evidence="2">cv. PAL-ZL1</strain>
    </source>
</reference>
<accession>A0ACC4BMR6</accession>
<dbReference type="Proteomes" id="UP000309997">
    <property type="component" value="Unassembled WGS sequence"/>
</dbReference>
<name>A0ACC4BMR6_POPAL</name>
<comment type="caution">
    <text evidence="1">The sequence shown here is derived from an EMBL/GenBank/DDBJ whole genome shotgun (WGS) entry which is preliminary data.</text>
</comment>
<evidence type="ECO:0000313" key="2">
    <source>
        <dbReference type="Proteomes" id="UP000309997"/>
    </source>
</evidence>
<organism evidence="1 2">
    <name type="scientific">Populus alba</name>
    <name type="common">White poplar</name>
    <dbReference type="NCBI Taxonomy" id="43335"/>
    <lineage>
        <taxon>Eukaryota</taxon>
        <taxon>Viridiplantae</taxon>
        <taxon>Streptophyta</taxon>
        <taxon>Embryophyta</taxon>
        <taxon>Tracheophyta</taxon>
        <taxon>Spermatophyta</taxon>
        <taxon>Magnoliopsida</taxon>
        <taxon>eudicotyledons</taxon>
        <taxon>Gunneridae</taxon>
        <taxon>Pentapetalae</taxon>
        <taxon>rosids</taxon>
        <taxon>fabids</taxon>
        <taxon>Malpighiales</taxon>
        <taxon>Salicaceae</taxon>
        <taxon>Saliceae</taxon>
        <taxon>Populus</taxon>
    </lineage>
</organism>
<gene>
    <name evidence="1" type="ORF">D5086_017689</name>
</gene>
<proteinExistence type="predicted"/>
<keyword evidence="2" id="KW-1185">Reference proteome</keyword>